<proteinExistence type="predicted"/>
<evidence type="ECO:0000256" key="2">
    <source>
        <dbReference type="SAM" id="Phobius"/>
    </source>
</evidence>
<geneLocation type="plasmid" evidence="3 4">
    <name>pJCM6399</name>
</geneLocation>
<keyword evidence="4" id="KW-1185">Reference proteome</keyword>
<feature type="transmembrane region" description="Helical" evidence="2">
    <location>
        <begin position="25"/>
        <end position="43"/>
    </location>
</feature>
<evidence type="ECO:0008006" key="5">
    <source>
        <dbReference type="Google" id="ProtNLM"/>
    </source>
</evidence>
<reference evidence="3 4" key="1">
    <citation type="journal article" date="2019" name="Emerg. Microbes Infect.">
        <title>Comprehensive subspecies identification of 175 nontuberculous mycobacteria species based on 7547 genomic profiles.</title>
        <authorList>
            <person name="Matsumoto Y."/>
            <person name="Kinjo T."/>
            <person name="Motooka D."/>
            <person name="Nabeya D."/>
            <person name="Jung N."/>
            <person name="Uechi K."/>
            <person name="Horii T."/>
            <person name="Iida T."/>
            <person name="Fujita J."/>
            <person name="Nakamura S."/>
        </authorList>
    </citation>
    <scope>NUCLEOTIDE SEQUENCE [LARGE SCALE GENOMIC DNA]</scope>
    <source>
        <strain evidence="3 4">JCM 6399</strain>
        <plasmid evidence="3">pJCM6399</plasmid>
    </source>
</reference>
<sequence length="120" mass="13187">MFLVAIGIVFATALGIVAARPHTAYLLIPGSIALLAAATGFTARRIRWHGWIRHHIAAMGIAYIALLTTFYVDNGPKLPVWNLLPRSTFWILPAAIGLPSSPARCSDTPHRQRPRSKDYT</sequence>
<accession>A0A9W4BLJ2</accession>
<dbReference type="Proteomes" id="UP000465785">
    <property type="component" value="Plasmid pJCM6399"/>
</dbReference>
<organism evidence="3 4">
    <name type="scientific">Mycobacterium gallinarum</name>
    <dbReference type="NCBI Taxonomy" id="39689"/>
    <lineage>
        <taxon>Bacteria</taxon>
        <taxon>Bacillati</taxon>
        <taxon>Actinomycetota</taxon>
        <taxon>Actinomycetes</taxon>
        <taxon>Mycobacteriales</taxon>
        <taxon>Mycobacteriaceae</taxon>
        <taxon>Mycobacterium</taxon>
    </lineage>
</organism>
<feature type="region of interest" description="Disordered" evidence="1">
    <location>
        <begin position="98"/>
        <end position="120"/>
    </location>
</feature>
<dbReference type="EMBL" id="AP022602">
    <property type="protein sequence ID" value="BBY96362.1"/>
    <property type="molecule type" value="Genomic_DNA"/>
</dbReference>
<dbReference type="KEGG" id="mgau:MGALJ_60310"/>
<evidence type="ECO:0000256" key="1">
    <source>
        <dbReference type="SAM" id="MobiDB-lite"/>
    </source>
</evidence>
<keyword evidence="3" id="KW-0614">Plasmid</keyword>
<keyword evidence="2" id="KW-1133">Transmembrane helix</keyword>
<dbReference type="AlphaFoldDB" id="A0A9W4BLJ2"/>
<feature type="transmembrane region" description="Helical" evidence="2">
    <location>
        <begin position="55"/>
        <end position="72"/>
    </location>
</feature>
<keyword evidence="2" id="KW-0472">Membrane</keyword>
<evidence type="ECO:0000313" key="4">
    <source>
        <dbReference type="Proteomes" id="UP000465785"/>
    </source>
</evidence>
<protein>
    <recommendedName>
        <fullName evidence="5">DUF2306 domain-containing protein</fullName>
    </recommendedName>
</protein>
<evidence type="ECO:0000313" key="3">
    <source>
        <dbReference type="EMBL" id="BBY96362.1"/>
    </source>
</evidence>
<feature type="compositionally biased region" description="Basic and acidic residues" evidence="1">
    <location>
        <begin position="107"/>
        <end position="120"/>
    </location>
</feature>
<gene>
    <name evidence="3" type="ORF">MGALJ_60310</name>
</gene>
<name>A0A9W4BLJ2_9MYCO</name>
<keyword evidence="2" id="KW-0812">Transmembrane</keyword>